<dbReference type="Gene3D" id="1.20.58.1180">
    <property type="match status" value="1"/>
</dbReference>
<dbReference type="EMBL" id="SPUK01000017">
    <property type="protein sequence ID" value="TQV91776.1"/>
    <property type="molecule type" value="Genomic_DNA"/>
</dbReference>
<evidence type="ECO:0000256" key="4">
    <source>
        <dbReference type="ARBA" id="ARBA00038016"/>
    </source>
</evidence>
<comment type="subcellular location">
    <subcellularLocation>
        <location evidence="1">Mitochondrion</location>
    </subcellularLocation>
</comment>
<dbReference type="InterPro" id="IPR035810">
    <property type="entry name" value="PEBP_euk"/>
</dbReference>
<dbReference type="Gene3D" id="3.90.280.10">
    <property type="entry name" value="PEBP-like"/>
    <property type="match status" value="1"/>
</dbReference>
<dbReference type="InterPro" id="IPR036610">
    <property type="entry name" value="PEBP-like_sf"/>
</dbReference>
<evidence type="ECO:0000313" key="7">
    <source>
        <dbReference type="EMBL" id="TQV91776.1"/>
    </source>
</evidence>
<dbReference type="Proteomes" id="UP000315783">
    <property type="component" value="Unassembled WGS sequence"/>
</dbReference>
<evidence type="ECO:0000256" key="6">
    <source>
        <dbReference type="SAM" id="MobiDB-lite"/>
    </source>
</evidence>
<proteinExistence type="inferred from homology"/>
<dbReference type="OrthoDB" id="2153661at2759"/>
<reference evidence="7 8" key="1">
    <citation type="journal article" date="2019" name="Appl. Microbiol. Biotechnol.">
        <title>Genome sequence of Isaria javanica and comparative genome analysis insights into family S53 peptidase evolution in fungal entomopathogens.</title>
        <authorList>
            <person name="Lin R."/>
            <person name="Zhang X."/>
            <person name="Xin B."/>
            <person name="Zou M."/>
            <person name="Gao Y."/>
            <person name="Qin F."/>
            <person name="Hu Q."/>
            <person name="Xie B."/>
            <person name="Cheng X."/>
        </authorList>
    </citation>
    <scope>NUCLEOTIDE SEQUENCE [LARGE SCALE GENOMIC DNA]</scope>
    <source>
        <strain evidence="7 8">IJ1G</strain>
    </source>
</reference>
<dbReference type="STRING" id="43265.A0A545UQN5"/>
<dbReference type="FunFam" id="3.90.280.10:FF:000004">
    <property type="entry name" value="Mitochondrial large ribosomal subunit YmL35"/>
    <property type="match status" value="1"/>
</dbReference>
<evidence type="ECO:0000256" key="5">
    <source>
        <dbReference type="ARBA" id="ARBA00039444"/>
    </source>
</evidence>
<organism evidence="7 8">
    <name type="scientific">Cordyceps javanica</name>
    <dbReference type="NCBI Taxonomy" id="43265"/>
    <lineage>
        <taxon>Eukaryota</taxon>
        <taxon>Fungi</taxon>
        <taxon>Dikarya</taxon>
        <taxon>Ascomycota</taxon>
        <taxon>Pezizomycotina</taxon>
        <taxon>Sordariomycetes</taxon>
        <taxon>Hypocreomycetidae</taxon>
        <taxon>Hypocreales</taxon>
        <taxon>Cordycipitaceae</taxon>
        <taxon>Cordyceps</taxon>
    </lineage>
</organism>
<accession>A0A545UQN5</accession>
<comment type="function">
    <text evidence="3">Component of the mitochondrial ribosome (mitoribosome), a dedicated translation machinery responsible for the synthesis of mitochondrial genome-encoded proteins, including at least some of the essential transmembrane subunits of the mitochondrial respiratory chain. The mitoribosomes are attached to the mitochondrial inner membrane and translation products are cotranslationally integrated into the membrane.</text>
</comment>
<feature type="compositionally biased region" description="Low complexity" evidence="6">
    <location>
        <begin position="32"/>
        <end position="59"/>
    </location>
</feature>
<comment type="caution">
    <text evidence="7">The sequence shown here is derived from an EMBL/GenBank/DDBJ whole genome shotgun (WGS) entry which is preliminary data.</text>
</comment>
<sequence>MSGCRAVARPLTRQLRQQCVIRTFSSSSAVRAPETTTQEPTTTAATAASTTTKAAPTSPLDLDPNTVPREFEQELMDQGTMPIGSRRRREAIRTTGSVPFEQLPFQAFQEARKILAADRAAKVASLQATVEKMAALEAKDAAAIKGGETMKQIRLRSLRKEAHRLTILADINDPVVKRRFEDGLGDMTKPIYRHLAEKKWRSYDYKLIQQRIEQFSIVPDVLPKLEPVVDVQLYFDNAKVPPGSVVPSDVSERVPRLKVQAFDDRGERLVTVVVVDADVPDVDNDGFFKRCHYVAANVPVSPARPAVALSLLTEGASDAKQQQQLAVPWLPPHATKGAPYHRLGIFVLEQPDGGAAPVDAGKMADLYAQARDRFSLKSFRDKFGLTPVGFSMFRSEWDEHTASVMARHGLAGADVELRPRRVYSLKPPVKSRGWEAKHQSAKYLHLNKYTKRIKGISNARGWTKRR</sequence>
<dbReference type="GO" id="GO:0005739">
    <property type="term" value="C:mitochondrion"/>
    <property type="evidence" value="ECO:0007669"/>
    <property type="project" value="UniProtKB-SubCell"/>
</dbReference>
<dbReference type="Pfam" id="PF01161">
    <property type="entry name" value="PBP"/>
    <property type="match status" value="1"/>
</dbReference>
<keyword evidence="2" id="KW-0496">Mitochondrion</keyword>
<evidence type="ECO:0000256" key="2">
    <source>
        <dbReference type="ARBA" id="ARBA00023128"/>
    </source>
</evidence>
<evidence type="ECO:0000256" key="3">
    <source>
        <dbReference type="ARBA" id="ARBA00037226"/>
    </source>
</evidence>
<gene>
    <name evidence="7" type="ORF">IF1G_09361</name>
</gene>
<name>A0A545UQN5_9HYPO</name>
<evidence type="ECO:0000313" key="8">
    <source>
        <dbReference type="Proteomes" id="UP000315783"/>
    </source>
</evidence>
<feature type="region of interest" description="Disordered" evidence="6">
    <location>
        <begin position="27"/>
        <end position="64"/>
    </location>
</feature>
<dbReference type="SUPFAM" id="SSF49777">
    <property type="entry name" value="PEBP-like"/>
    <property type="match status" value="1"/>
</dbReference>
<evidence type="ECO:0000256" key="1">
    <source>
        <dbReference type="ARBA" id="ARBA00004173"/>
    </source>
</evidence>
<dbReference type="AlphaFoldDB" id="A0A545UQN5"/>
<dbReference type="PANTHER" id="PTHR11362:SF82">
    <property type="entry name" value="PHOSPHATIDYLETHANOLAMINE-BINDING PROTEIN 4"/>
    <property type="match status" value="1"/>
</dbReference>
<protein>
    <recommendedName>
        <fullName evidence="5">Large ribosomal subunit protein mL38</fullName>
    </recommendedName>
</protein>
<dbReference type="PANTHER" id="PTHR11362">
    <property type="entry name" value="PHOSPHATIDYLETHANOLAMINE-BINDING PROTEIN"/>
    <property type="match status" value="1"/>
</dbReference>
<comment type="similarity">
    <text evidence="4">Belongs to the phosphatidylethanolamine-binding protein family. Mitochondrion-specific ribosomal protein mL38 subfamily.</text>
</comment>
<dbReference type="InterPro" id="IPR008914">
    <property type="entry name" value="PEBP"/>
</dbReference>
<keyword evidence="8" id="KW-1185">Reference proteome</keyword>